<name>A0ABQ3F2W5_9ACTN</name>
<reference evidence="3" key="1">
    <citation type="journal article" date="2019" name="Int. J. Syst. Evol. Microbiol.">
        <title>The Global Catalogue of Microorganisms (GCM) 10K type strain sequencing project: providing services to taxonomists for standard genome sequencing and annotation.</title>
        <authorList>
            <consortium name="The Broad Institute Genomics Platform"/>
            <consortium name="The Broad Institute Genome Sequencing Center for Infectious Disease"/>
            <person name="Wu L."/>
            <person name="Ma J."/>
        </authorList>
    </citation>
    <scope>NUCLEOTIDE SEQUENCE [LARGE SCALE GENOMIC DNA]</scope>
    <source>
        <strain evidence="3">JCM 4738</strain>
    </source>
</reference>
<sequence>MSGAVRYRSNAIVELMQMPAAEHDEAWLKEALQQAVMLELATLPPYLCGLWSIKEVDQGSDVFETIHEIIFDEMSHMGLVCNMVTTIGDAPRIADSELVPKYPGPLPGGVQPGLDVFLSGLTKQALYMYSRIERPEDPVVEARESGTSIGAFYTAILEAFRSRPELIKGTRQLTRNMSAAHGVGNNVTPLRSLGDVEAALRVIKEQGEGTSASPQNPFPGAADEMAHFYSFREIFHGRKLIRVSDDPPRFDFQGDEIPMPQTFRMGTVPAGGWSAGGVPVSEAVQHDLTEFNRHYSSLLRFLERAWQAEQPGVASQMLNRAVVEMINLQTPAQALMDTPLPDGSGMTYGPEFRYVEEGP</sequence>
<dbReference type="SUPFAM" id="SSF47240">
    <property type="entry name" value="Ferritin-like"/>
    <property type="match status" value="1"/>
</dbReference>
<dbReference type="Gene3D" id="1.20.1260.10">
    <property type="match status" value="1"/>
</dbReference>
<evidence type="ECO:0000313" key="3">
    <source>
        <dbReference type="Proteomes" id="UP000642673"/>
    </source>
</evidence>
<dbReference type="InterPro" id="IPR009078">
    <property type="entry name" value="Ferritin-like_SF"/>
</dbReference>
<dbReference type="InterPro" id="IPR012347">
    <property type="entry name" value="Ferritin-like"/>
</dbReference>
<protein>
    <submittedName>
        <fullName evidence="2">Membrane protein</fullName>
    </submittedName>
</protein>
<comment type="caution">
    <text evidence="2">The sequence shown here is derived from an EMBL/GenBank/DDBJ whole genome shotgun (WGS) entry which is preliminary data.</text>
</comment>
<organism evidence="2 3">
    <name type="scientific">Streptomyces cirratus</name>
    <dbReference type="NCBI Taxonomy" id="68187"/>
    <lineage>
        <taxon>Bacteria</taxon>
        <taxon>Bacillati</taxon>
        <taxon>Actinomycetota</taxon>
        <taxon>Actinomycetes</taxon>
        <taxon>Kitasatosporales</taxon>
        <taxon>Streptomycetaceae</taxon>
        <taxon>Streptomyces</taxon>
    </lineage>
</organism>
<evidence type="ECO:0000313" key="2">
    <source>
        <dbReference type="EMBL" id="GHB74657.1"/>
    </source>
</evidence>
<dbReference type="Proteomes" id="UP000642673">
    <property type="component" value="Unassembled WGS sequence"/>
</dbReference>
<proteinExistence type="predicted"/>
<keyword evidence="3" id="KW-1185">Reference proteome</keyword>
<dbReference type="InterPro" id="IPR026820">
    <property type="entry name" value="VioB/RebD_dom"/>
</dbReference>
<feature type="domain" description="Iminophenyl-pyruvate dimer synthase" evidence="1">
    <location>
        <begin position="32"/>
        <end position="236"/>
    </location>
</feature>
<dbReference type="EMBL" id="BMVP01000012">
    <property type="protein sequence ID" value="GHB74657.1"/>
    <property type="molecule type" value="Genomic_DNA"/>
</dbReference>
<dbReference type="PANTHER" id="PTHR34400:SF4">
    <property type="entry name" value="MEMBRANE PROTEIN"/>
    <property type="match status" value="1"/>
</dbReference>
<gene>
    <name evidence="2" type="ORF">GCM10010347_51390</name>
</gene>
<dbReference type="RefSeq" id="WP_190186588.1">
    <property type="nucleotide sequence ID" value="NZ_BMVP01000012.1"/>
</dbReference>
<dbReference type="PANTHER" id="PTHR34400">
    <property type="match status" value="1"/>
</dbReference>
<accession>A0ABQ3F2W5</accession>
<evidence type="ECO:0000259" key="1">
    <source>
        <dbReference type="Pfam" id="PF12902"/>
    </source>
</evidence>
<dbReference type="Pfam" id="PF12902">
    <property type="entry name" value="Ferritin-like"/>
    <property type="match status" value="1"/>
</dbReference>